<sequence length="150" mass="16701">MNRRGPHTPLSAATHLAEENPLCLLVAPATARMLASGMCSRALKLPGPRHFVCRRALKLPHPQHLEQLESRLGRELTGVRVLGSKTPRAWHLDKTGSPQHTKRQQGLPSGTEAALDGARRQGEQRGELDWDKNLIEKEFALKSRLSSVRR</sequence>
<organism evidence="2 3">
    <name type="scientific">Pleurodeles waltl</name>
    <name type="common">Iberian ribbed newt</name>
    <dbReference type="NCBI Taxonomy" id="8319"/>
    <lineage>
        <taxon>Eukaryota</taxon>
        <taxon>Metazoa</taxon>
        <taxon>Chordata</taxon>
        <taxon>Craniata</taxon>
        <taxon>Vertebrata</taxon>
        <taxon>Euteleostomi</taxon>
        <taxon>Amphibia</taxon>
        <taxon>Batrachia</taxon>
        <taxon>Caudata</taxon>
        <taxon>Salamandroidea</taxon>
        <taxon>Salamandridae</taxon>
        <taxon>Pleurodelinae</taxon>
        <taxon>Pleurodeles</taxon>
    </lineage>
</organism>
<evidence type="ECO:0000313" key="3">
    <source>
        <dbReference type="Proteomes" id="UP001066276"/>
    </source>
</evidence>
<comment type="caution">
    <text evidence="2">The sequence shown here is derived from an EMBL/GenBank/DDBJ whole genome shotgun (WGS) entry which is preliminary data.</text>
</comment>
<protein>
    <submittedName>
        <fullName evidence="2">Uncharacterized protein</fullName>
    </submittedName>
</protein>
<dbReference type="EMBL" id="JANPWB010000014">
    <property type="protein sequence ID" value="KAJ1097718.1"/>
    <property type="molecule type" value="Genomic_DNA"/>
</dbReference>
<feature type="compositionally biased region" description="Polar residues" evidence="1">
    <location>
        <begin position="96"/>
        <end position="108"/>
    </location>
</feature>
<feature type="region of interest" description="Disordered" evidence="1">
    <location>
        <begin position="87"/>
        <end position="127"/>
    </location>
</feature>
<keyword evidence="3" id="KW-1185">Reference proteome</keyword>
<gene>
    <name evidence="2" type="ORF">NDU88_002835</name>
</gene>
<name>A0AAV7M3J7_PLEWA</name>
<feature type="compositionally biased region" description="Basic and acidic residues" evidence="1">
    <location>
        <begin position="117"/>
        <end position="127"/>
    </location>
</feature>
<evidence type="ECO:0000256" key="1">
    <source>
        <dbReference type="SAM" id="MobiDB-lite"/>
    </source>
</evidence>
<reference evidence="2" key="1">
    <citation type="journal article" date="2022" name="bioRxiv">
        <title>Sequencing and chromosome-scale assembly of the giantPleurodeles waltlgenome.</title>
        <authorList>
            <person name="Brown T."/>
            <person name="Elewa A."/>
            <person name="Iarovenko S."/>
            <person name="Subramanian E."/>
            <person name="Araus A.J."/>
            <person name="Petzold A."/>
            <person name="Susuki M."/>
            <person name="Suzuki K.-i.T."/>
            <person name="Hayashi T."/>
            <person name="Toyoda A."/>
            <person name="Oliveira C."/>
            <person name="Osipova E."/>
            <person name="Leigh N.D."/>
            <person name="Simon A."/>
            <person name="Yun M.H."/>
        </authorList>
    </citation>
    <scope>NUCLEOTIDE SEQUENCE</scope>
    <source>
        <strain evidence="2">20211129_DDA</strain>
        <tissue evidence="2">Liver</tissue>
    </source>
</reference>
<proteinExistence type="predicted"/>
<evidence type="ECO:0000313" key="2">
    <source>
        <dbReference type="EMBL" id="KAJ1097718.1"/>
    </source>
</evidence>
<accession>A0AAV7M3J7</accession>
<dbReference type="AlphaFoldDB" id="A0AAV7M3J7"/>
<dbReference type="Proteomes" id="UP001066276">
    <property type="component" value="Chromosome 10"/>
</dbReference>